<evidence type="ECO:0000256" key="1">
    <source>
        <dbReference type="SAM" id="Phobius"/>
    </source>
</evidence>
<keyword evidence="1" id="KW-0472">Membrane</keyword>
<evidence type="ECO:0000313" key="3">
    <source>
        <dbReference type="Proteomes" id="UP000231553"/>
    </source>
</evidence>
<organism evidence="2 3">
    <name type="scientific">Pseudooceanicola lipolyticus</name>
    <dbReference type="NCBI Taxonomy" id="2029104"/>
    <lineage>
        <taxon>Bacteria</taxon>
        <taxon>Pseudomonadati</taxon>
        <taxon>Pseudomonadota</taxon>
        <taxon>Alphaproteobacteria</taxon>
        <taxon>Rhodobacterales</taxon>
        <taxon>Paracoccaceae</taxon>
        <taxon>Pseudooceanicola</taxon>
    </lineage>
</organism>
<keyword evidence="3" id="KW-1185">Reference proteome</keyword>
<dbReference type="Proteomes" id="UP000231553">
    <property type="component" value="Unassembled WGS sequence"/>
</dbReference>
<keyword evidence="1" id="KW-0812">Transmembrane</keyword>
<comment type="caution">
    <text evidence="2">The sequence shown here is derived from an EMBL/GenBank/DDBJ whole genome shotgun (WGS) entry which is preliminary data.</text>
</comment>
<protein>
    <submittedName>
        <fullName evidence="2">Uncharacterized protein</fullName>
    </submittedName>
</protein>
<name>A0A2M8IXX0_9RHOB</name>
<reference evidence="2 3" key="1">
    <citation type="journal article" date="2018" name="Int. J. Syst. Evol. Microbiol.">
        <title>Pseudooceanicola lipolyticus sp. nov., a marine alphaproteobacterium, reclassification of Oceanicola flagellatus as Pseudooceanicola flagellatus comb. nov. and emended description of the genus Pseudooceanicola.</title>
        <authorList>
            <person name="Huang M.-M."/>
            <person name="Guo L.-L."/>
            <person name="Wu Y.-H."/>
            <person name="Lai Q.-L."/>
            <person name="Shao Z.-Z."/>
            <person name="Wang C.-S."/>
            <person name="Wu M."/>
            <person name="Xu X.-W."/>
        </authorList>
    </citation>
    <scope>NUCLEOTIDE SEQUENCE [LARGE SCALE GENOMIC DNA]</scope>
    <source>
        <strain evidence="2 3">157</strain>
    </source>
</reference>
<proteinExistence type="predicted"/>
<keyword evidence="1" id="KW-1133">Transmembrane helix</keyword>
<sequence>MGKLMAKELSCAQAVDWWSGERLRVARELEERFPLLLIKINTIIDEMPMRAFVLRKSFNTSQIEPIAKEWIEKEFKRFSSQIEESFESSVLEPTEEQSVGWTAGEFMTTGVAVAFSVAPIAALPFVGGLVVTTGVLFPTASIAVVPAAIVGAGAVALGYGPSVRGWASARLRENYRMLVHTGLRNRVLGNKSKPEIGSLKGALFAELDQLLSRRLEELNC</sequence>
<accession>A0A2M8IXX0</accession>
<dbReference type="AlphaFoldDB" id="A0A2M8IXX0"/>
<dbReference type="EMBL" id="PGTB01000094">
    <property type="protein sequence ID" value="PJE35395.1"/>
    <property type="molecule type" value="Genomic_DNA"/>
</dbReference>
<feature type="transmembrane region" description="Helical" evidence="1">
    <location>
        <begin position="111"/>
        <end position="137"/>
    </location>
</feature>
<feature type="transmembrane region" description="Helical" evidence="1">
    <location>
        <begin position="143"/>
        <end position="167"/>
    </location>
</feature>
<evidence type="ECO:0000313" key="2">
    <source>
        <dbReference type="EMBL" id="PJE35395.1"/>
    </source>
</evidence>
<gene>
    <name evidence="2" type="ORF">CVM52_17385</name>
</gene>